<feature type="transmembrane region" description="Helical" evidence="2">
    <location>
        <begin position="134"/>
        <end position="153"/>
    </location>
</feature>
<feature type="compositionally biased region" description="Basic and acidic residues" evidence="1">
    <location>
        <begin position="33"/>
        <end position="47"/>
    </location>
</feature>
<name>A0A0F9B724_9ZZZZ</name>
<evidence type="ECO:0000313" key="3">
    <source>
        <dbReference type="EMBL" id="KKK86464.1"/>
    </source>
</evidence>
<keyword evidence="2" id="KW-1133">Transmembrane helix</keyword>
<evidence type="ECO:0000256" key="1">
    <source>
        <dbReference type="SAM" id="MobiDB-lite"/>
    </source>
</evidence>
<sequence>MYKRLLITFIITSLILILFGLCNSSAFADDAQVRAKVPEPPAKDKPPSEPGEQEPPADKEESTKSQQSESSDDDDGKESERRKKDQKKASNDNKGNVKDSPKKESKTFLQVILASLSKLIKAIIRFIKEQPVTALFIGMFASFFAFISVRQIVRKSTN</sequence>
<dbReference type="AlphaFoldDB" id="A0A0F9B724"/>
<evidence type="ECO:0000256" key="2">
    <source>
        <dbReference type="SAM" id="Phobius"/>
    </source>
</evidence>
<protein>
    <submittedName>
        <fullName evidence="3">Uncharacterized protein</fullName>
    </submittedName>
</protein>
<reference evidence="3" key="1">
    <citation type="journal article" date="2015" name="Nature">
        <title>Complex archaea that bridge the gap between prokaryotes and eukaryotes.</title>
        <authorList>
            <person name="Spang A."/>
            <person name="Saw J.H."/>
            <person name="Jorgensen S.L."/>
            <person name="Zaremba-Niedzwiedzka K."/>
            <person name="Martijn J."/>
            <person name="Lind A.E."/>
            <person name="van Eijk R."/>
            <person name="Schleper C."/>
            <person name="Guy L."/>
            <person name="Ettema T.J."/>
        </authorList>
    </citation>
    <scope>NUCLEOTIDE SEQUENCE</scope>
</reference>
<gene>
    <name evidence="3" type="ORF">LCGC14_2762970</name>
</gene>
<keyword evidence="2" id="KW-0812">Transmembrane</keyword>
<dbReference type="EMBL" id="LAZR01050833">
    <property type="protein sequence ID" value="KKK86464.1"/>
    <property type="molecule type" value="Genomic_DNA"/>
</dbReference>
<organism evidence="3">
    <name type="scientific">marine sediment metagenome</name>
    <dbReference type="NCBI Taxonomy" id="412755"/>
    <lineage>
        <taxon>unclassified sequences</taxon>
        <taxon>metagenomes</taxon>
        <taxon>ecological metagenomes</taxon>
    </lineage>
</organism>
<accession>A0A0F9B724</accession>
<comment type="caution">
    <text evidence="3">The sequence shown here is derived from an EMBL/GenBank/DDBJ whole genome shotgun (WGS) entry which is preliminary data.</text>
</comment>
<feature type="compositionally biased region" description="Basic and acidic residues" evidence="1">
    <location>
        <begin position="78"/>
        <end position="103"/>
    </location>
</feature>
<feature type="region of interest" description="Disordered" evidence="1">
    <location>
        <begin position="33"/>
        <end position="103"/>
    </location>
</feature>
<proteinExistence type="predicted"/>
<keyword evidence="2" id="KW-0472">Membrane</keyword>